<comment type="caution">
    <text evidence="12">The sequence shown here is derived from an EMBL/GenBank/DDBJ whole genome shotgun (WGS) entry which is preliminary data.</text>
</comment>
<proteinExistence type="predicted"/>
<dbReference type="PROSITE" id="PS50109">
    <property type="entry name" value="HIS_KIN"/>
    <property type="match status" value="1"/>
</dbReference>
<evidence type="ECO:0000256" key="3">
    <source>
        <dbReference type="ARBA" id="ARBA00012438"/>
    </source>
</evidence>
<evidence type="ECO:0000256" key="5">
    <source>
        <dbReference type="ARBA" id="ARBA00022679"/>
    </source>
</evidence>
<sequence length="697" mass="76997">MQSLSRALAWLASIRLRFFFRVVFLLLACAIVALAVFVLREEKQQGFDAYREGFAKTADQIAARLRHPTGQLALLNPEAGGQHLTPLRPLLLPYAALDFDDPGKVRVAVETSGCLVQYPDDAAMCVAVGSRQWAGAFVYVAGRVNVDTLVSHRQGQRDLSLAHRMRVQLALRGVQYNWLAVFEGETPPEARAQRGRLTGFVERADGDYSRMRPQRDFRGWLWQSPECARPQEVPQGAADCAREVFYSLRLPVALLAEEFDTRRNTVWPPPDLADMRVSLALHAPGNATPLFDSNHDEARMVFQLDDLRSLLLPGESLMIRKVGSSKPGAELLRMVGTDDSEDPVSPLINALIRRLPVDAGTLKLDAQEFISTPGGRYELLLAGDVRNANRILARTATRMSWIVGALLLAIGIAWFLIELGIIRRIAILTRRTRAARQLATAAERLEQFDVADLRGGDELGILATNLHELQGRVREDMAREKIRAAQEKDMWHAVGHEIMSPLQSLLALHGSDEDASRRYLLRMQQAIRVLYGHASPSEAFETTQLQLQALDVDAFLQAIAQNAPAAGIADVRYTPAGAPVLARADEFPLEDVVTHVLSNAARFRLPDTPISIELARDAERVHIRIHNAGPQIAPDMLDKIFEYGVSDQPDSAAQGNRGQGLFVARTYMAKMGGTIAARNEEDGVSFTLSLMPAKDSA</sequence>
<evidence type="ECO:0000259" key="11">
    <source>
        <dbReference type="PROSITE" id="PS50885"/>
    </source>
</evidence>
<comment type="catalytic activity">
    <reaction evidence="1">
        <text>ATP + protein L-histidine = ADP + protein N-phospho-L-histidine.</text>
        <dbReference type="EC" id="2.7.13.3"/>
    </reaction>
</comment>
<feature type="transmembrane region" description="Helical" evidence="9">
    <location>
        <begin position="18"/>
        <end position="39"/>
    </location>
</feature>
<protein>
    <recommendedName>
        <fullName evidence="3">histidine kinase</fullName>
        <ecNumber evidence="3">2.7.13.3</ecNumber>
    </recommendedName>
</protein>
<evidence type="ECO:0000313" key="13">
    <source>
        <dbReference type="Proteomes" id="UP001500547"/>
    </source>
</evidence>
<organism evidence="12 13">
    <name type="scientific">Viridibacterium curvum</name>
    <dbReference type="NCBI Taxonomy" id="1101404"/>
    <lineage>
        <taxon>Bacteria</taxon>
        <taxon>Pseudomonadati</taxon>
        <taxon>Pseudomonadota</taxon>
        <taxon>Betaproteobacteria</taxon>
        <taxon>Rhodocyclales</taxon>
        <taxon>Rhodocyclaceae</taxon>
        <taxon>Viridibacterium</taxon>
    </lineage>
</organism>
<dbReference type="Proteomes" id="UP001500547">
    <property type="component" value="Unassembled WGS sequence"/>
</dbReference>
<dbReference type="PROSITE" id="PS50885">
    <property type="entry name" value="HAMP"/>
    <property type="match status" value="1"/>
</dbReference>
<evidence type="ECO:0000256" key="8">
    <source>
        <dbReference type="ARBA" id="ARBA00022840"/>
    </source>
</evidence>
<gene>
    <name evidence="12" type="ORF">GCM10025770_22750</name>
</gene>
<evidence type="ECO:0000256" key="2">
    <source>
        <dbReference type="ARBA" id="ARBA00004370"/>
    </source>
</evidence>
<dbReference type="InterPro" id="IPR003594">
    <property type="entry name" value="HATPase_dom"/>
</dbReference>
<reference evidence="13" key="1">
    <citation type="journal article" date="2019" name="Int. J. Syst. Evol. Microbiol.">
        <title>The Global Catalogue of Microorganisms (GCM) 10K type strain sequencing project: providing services to taxonomists for standard genome sequencing and annotation.</title>
        <authorList>
            <consortium name="The Broad Institute Genomics Platform"/>
            <consortium name="The Broad Institute Genome Sequencing Center for Infectious Disease"/>
            <person name="Wu L."/>
            <person name="Ma J."/>
        </authorList>
    </citation>
    <scope>NUCLEOTIDE SEQUENCE [LARGE SCALE GENOMIC DNA]</scope>
    <source>
        <strain evidence="13">JCM 18715</strain>
    </source>
</reference>
<name>A0ABP9QRG6_9RHOO</name>
<evidence type="ECO:0000313" key="12">
    <source>
        <dbReference type="EMBL" id="GAA5166134.1"/>
    </source>
</evidence>
<keyword evidence="9" id="KW-1133">Transmembrane helix</keyword>
<evidence type="ECO:0000256" key="4">
    <source>
        <dbReference type="ARBA" id="ARBA00022553"/>
    </source>
</evidence>
<evidence type="ECO:0000256" key="6">
    <source>
        <dbReference type="ARBA" id="ARBA00022741"/>
    </source>
</evidence>
<accession>A0ABP9QRG6</accession>
<evidence type="ECO:0000256" key="9">
    <source>
        <dbReference type="SAM" id="Phobius"/>
    </source>
</evidence>
<dbReference type="RefSeq" id="WP_345533076.1">
    <property type="nucleotide sequence ID" value="NZ_BAABLD010000008.1"/>
</dbReference>
<dbReference type="EC" id="2.7.13.3" evidence="3"/>
<dbReference type="InterPro" id="IPR005467">
    <property type="entry name" value="His_kinase_dom"/>
</dbReference>
<dbReference type="SUPFAM" id="SSF55874">
    <property type="entry name" value="ATPase domain of HSP90 chaperone/DNA topoisomerase II/histidine kinase"/>
    <property type="match status" value="1"/>
</dbReference>
<keyword evidence="7" id="KW-0418">Kinase</keyword>
<dbReference type="Pfam" id="PF02518">
    <property type="entry name" value="HATPase_c"/>
    <property type="match status" value="1"/>
</dbReference>
<dbReference type="PANTHER" id="PTHR44936">
    <property type="entry name" value="SENSOR PROTEIN CREC"/>
    <property type="match status" value="1"/>
</dbReference>
<feature type="domain" description="Histidine kinase" evidence="10">
    <location>
        <begin position="493"/>
        <end position="694"/>
    </location>
</feature>
<comment type="subcellular location">
    <subcellularLocation>
        <location evidence="2">Membrane</location>
    </subcellularLocation>
</comment>
<keyword evidence="8" id="KW-0067">ATP-binding</keyword>
<evidence type="ECO:0000259" key="10">
    <source>
        <dbReference type="PROSITE" id="PS50109"/>
    </source>
</evidence>
<evidence type="ECO:0000256" key="7">
    <source>
        <dbReference type="ARBA" id="ARBA00022777"/>
    </source>
</evidence>
<keyword evidence="9" id="KW-0472">Membrane</keyword>
<evidence type="ECO:0000256" key="1">
    <source>
        <dbReference type="ARBA" id="ARBA00000085"/>
    </source>
</evidence>
<keyword evidence="4" id="KW-0597">Phosphoprotein</keyword>
<feature type="domain" description="HAMP" evidence="11">
    <location>
        <begin position="429"/>
        <end position="478"/>
    </location>
</feature>
<dbReference type="SMART" id="SM00387">
    <property type="entry name" value="HATPase_c"/>
    <property type="match status" value="1"/>
</dbReference>
<dbReference type="InterPro" id="IPR050980">
    <property type="entry name" value="2C_sensor_his_kinase"/>
</dbReference>
<keyword evidence="9" id="KW-0812">Transmembrane</keyword>
<keyword evidence="5" id="KW-0808">Transferase</keyword>
<dbReference type="InterPro" id="IPR003660">
    <property type="entry name" value="HAMP_dom"/>
</dbReference>
<dbReference type="Gene3D" id="3.30.565.10">
    <property type="entry name" value="Histidine kinase-like ATPase, C-terminal domain"/>
    <property type="match status" value="1"/>
</dbReference>
<keyword evidence="6" id="KW-0547">Nucleotide-binding</keyword>
<dbReference type="EMBL" id="BAABLD010000008">
    <property type="protein sequence ID" value="GAA5166134.1"/>
    <property type="molecule type" value="Genomic_DNA"/>
</dbReference>
<keyword evidence="13" id="KW-1185">Reference proteome</keyword>
<dbReference type="InterPro" id="IPR036890">
    <property type="entry name" value="HATPase_C_sf"/>
</dbReference>
<feature type="transmembrane region" description="Helical" evidence="9">
    <location>
        <begin position="399"/>
        <end position="422"/>
    </location>
</feature>
<dbReference type="PANTHER" id="PTHR44936:SF10">
    <property type="entry name" value="SENSOR PROTEIN RSTB"/>
    <property type="match status" value="1"/>
</dbReference>